<evidence type="ECO:0000313" key="4">
    <source>
        <dbReference type="EMBL" id="WLR41569.1"/>
    </source>
</evidence>
<dbReference type="PANTHER" id="PTHR45947">
    <property type="entry name" value="SULFOQUINOVOSYL TRANSFERASE SQD2"/>
    <property type="match status" value="1"/>
</dbReference>
<name>A0ABY9JQ90_9BACI</name>
<evidence type="ECO:0000256" key="1">
    <source>
        <dbReference type="ARBA" id="ARBA00009481"/>
    </source>
</evidence>
<evidence type="ECO:0000259" key="2">
    <source>
        <dbReference type="Pfam" id="PF00534"/>
    </source>
</evidence>
<gene>
    <name evidence="4" type="ORF">LC087_11800</name>
</gene>
<dbReference type="RefSeq" id="WP_226541888.1">
    <property type="nucleotide sequence ID" value="NZ_CP129013.1"/>
</dbReference>
<dbReference type="InterPro" id="IPR028098">
    <property type="entry name" value="Glyco_trans_4-like_N"/>
</dbReference>
<dbReference type="InterPro" id="IPR001296">
    <property type="entry name" value="Glyco_trans_1"/>
</dbReference>
<dbReference type="Pfam" id="PF00534">
    <property type="entry name" value="Glycos_transf_1"/>
    <property type="match status" value="1"/>
</dbReference>
<dbReference type="PANTHER" id="PTHR45947:SF14">
    <property type="entry name" value="SLL1723 PROTEIN"/>
    <property type="match status" value="1"/>
</dbReference>
<feature type="domain" description="Glycosyltransferase subfamily 4-like N-terminal" evidence="3">
    <location>
        <begin position="23"/>
        <end position="185"/>
    </location>
</feature>
<comment type="similarity">
    <text evidence="1">Belongs to the glycosyltransferase group 1 family. Glycosyltransferase 4 subfamily.</text>
</comment>
<organism evidence="4 5">
    <name type="scientific">Bacillus carboniphilus</name>
    <dbReference type="NCBI Taxonomy" id="86663"/>
    <lineage>
        <taxon>Bacteria</taxon>
        <taxon>Bacillati</taxon>
        <taxon>Bacillota</taxon>
        <taxon>Bacilli</taxon>
        <taxon>Bacillales</taxon>
        <taxon>Bacillaceae</taxon>
        <taxon>Bacillus</taxon>
    </lineage>
</organism>
<dbReference type="CDD" id="cd03812">
    <property type="entry name" value="GT4_CapH-like"/>
    <property type="match status" value="1"/>
</dbReference>
<protein>
    <submittedName>
        <fullName evidence="4">Glycosyltransferase family 1 protein</fullName>
    </submittedName>
</protein>
<dbReference type="Pfam" id="PF13439">
    <property type="entry name" value="Glyco_transf_4"/>
    <property type="match status" value="1"/>
</dbReference>
<dbReference type="Gene3D" id="3.40.50.2000">
    <property type="entry name" value="Glycogen Phosphorylase B"/>
    <property type="match status" value="2"/>
</dbReference>
<proteinExistence type="inferred from homology"/>
<dbReference type="SUPFAM" id="SSF53756">
    <property type="entry name" value="UDP-Glycosyltransferase/glycogen phosphorylase"/>
    <property type="match status" value="1"/>
</dbReference>
<dbReference type="InterPro" id="IPR050194">
    <property type="entry name" value="Glycosyltransferase_grp1"/>
</dbReference>
<evidence type="ECO:0000259" key="3">
    <source>
        <dbReference type="Pfam" id="PF13439"/>
    </source>
</evidence>
<dbReference type="EMBL" id="CP129013">
    <property type="protein sequence ID" value="WLR41569.1"/>
    <property type="molecule type" value="Genomic_DNA"/>
</dbReference>
<evidence type="ECO:0000313" key="5">
    <source>
        <dbReference type="Proteomes" id="UP001197974"/>
    </source>
</evidence>
<accession>A0ABY9JQ90</accession>
<reference evidence="4 5" key="1">
    <citation type="submission" date="2023-06" db="EMBL/GenBank/DDBJ databases">
        <title>Five Gram-positive bacteria isolated from mangrove sediments in Shenzhen, Guangdong, China.</title>
        <authorList>
            <person name="Yu S."/>
            <person name="Zheng W."/>
            <person name="Huang Y."/>
        </authorList>
    </citation>
    <scope>NUCLEOTIDE SEQUENCE [LARGE SCALE GENOMIC DNA]</scope>
    <source>
        <strain evidence="4 5">SaN35-3</strain>
    </source>
</reference>
<keyword evidence="5" id="KW-1185">Reference proteome</keyword>
<sequence>MSREVLEKKIKVLHVVGAMNAAGLETLIMNIYRNIDRSKIQFDFVVQTTEKCFYDDEIIEMGGRIISHPKPKKGLRRYKDALEKTIKEYGPYDAIHSHVLFFSGVVLPVAKKQNIPIRIAHSHNTSDSKTDSILRKIYRQFMRKEILKNSTHLIGCSKEAGEYVFGNSPVKLGAAKHFPNAIDLTKYKNLSKDKSYLIKELEISTDATIIGHIGRFTRQKNHVFIIEIFSAFLKEDPNAHLVLVGDGDERDNIVKLVHEKRLGNNVHFLGLRKDIEYILSSIDVFLFPSLYEGLGIVLVEAQAAGVPCVISKQIPVEADLDIGLVKSLNLSDGTQSWISAIKESMIIDTPKWDNLELALIDCGYDINASSQRLLNIYCGDE</sequence>
<dbReference type="Proteomes" id="UP001197974">
    <property type="component" value="Chromosome"/>
</dbReference>
<feature type="domain" description="Glycosyl transferase family 1" evidence="2">
    <location>
        <begin position="198"/>
        <end position="316"/>
    </location>
</feature>